<dbReference type="AlphaFoldDB" id="A0A067MTZ3"/>
<sequence length="99" mass="11192">MHPLKFTMPVKSTTKRARNRKPIFEANIYYGEVSRFFVLPITLSFLMAASPSPPLGATHLLAPVSPFKPELRNCLNMLLYWDTPSSELALKIIDISTIE</sequence>
<dbReference type="EMBL" id="KL198034">
    <property type="protein sequence ID" value="KDQ15041.1"/>
    <property type="molecule type" value="Genomic_DNA"/>
</dbReference>
<keyword evidence="2" id="KW-1185">Reference proteome</keyword>
<gene>
    <name evidence="1" type="ORF">BOTBODRAFT_174224</name>
</gene>
<organism evidence="1 2">
    <name type="scientific">Botryobasidium botryosum (strain FD-172 SS1)</name>
    <dbReference type="NCBI Taxonomy" id="930990"/>
    <lineage>
        <taxon>Eukaryota</taxon>
        <taxon>Fungi</taxon>
        <taxon>Dikarya</taxon>
        <taxon>Basidiomycota</taxon>
        <taxon>Agaricomycotina</taxon>
        <taxon>Agaricomycetes</taxon>
        <taxon>Cantharellales</taxon>
        <taxon>Botryobasidiaceae</taxon>
        <taxon>Botryobasidium</taxon>
    </lineage>
</organism>
<dbReference type="HOGENOM" id="CLU_2320012_0_0_1"/>
<proteinExistence type="predicted"/>
<name>A0A067MTZ3_BOTB1</name>
<accession>A0A067MTZ3</accession>
<dbReference type="InParanoid" id="A0A067MTZ3"/>
<dbReference type="Proteomes" id="UP000027195">
    <property type="component" value="Unassembled WGS sequence"/>
</dbReference>
<protein>
    <submittedName>
        <fullName evidence="1">Uncharacterized protein</fullName>
    </submittedName>
</protein>
<dbReference type="OrthoDB" id="6613063at2759"/>
<evidence type="ECO:0000313" key="1">
    <source>
        <dbReference type="EMBL" id="KDQ15041.1"/>
    </source>
</evidence>
<reference evidence="2" key="1">
    <citation type="journal article" date="2014" name="Proc. Natl. Acad. Sci. U.S.A.">
        <title>Extensive sampling of basidiomycete genomes demonstrates inadequacy of the white-rot/brown-rot paradigm for wood decay fungi.</title>
        <authorList>
            <person name="Riley R."/>
            <person name="Salamov A.A."/>
            <person name="Brown D.W."/>
            <person name="Nagy L.G."/>
            <person name="Floudas D."/>
            <person name="Held B.W."/>
            <person name="Levasseur A."/>
            <person name="Lombard V."/>
            <person name="Morin E."/>
            <person name="Otillar R."/>
            <person name="Lindquist E.A."/>
            <person name="Sun H."/>
            <person name="LaButti K.M."/>
            <person name="Schmutz J."/>
            <person name="Jabbour D."/>
            <person name="Luo H."/>
            <person name="Baker S.E."/>
            <person name="Pisabarro A.G."/>
            <person name="Walton J.D."/>
            <person name="Blanchette R.A."/>
            <person name="Henrissat B."/>
            <person name="Martin F."/>
            <person name="Cullen D."/>
            <person name="Hibbett D.S."/>
            <person name="Grigoriev I.V."/>
        </authorList>
    </citation>
    <scope>NUCLEOTIDE SEQUENCE [LARGE SCALE GENOMIC DNA]</scope>
    <source>
        <strain evidence="2">FD-172 SS1</strain>
    </source>
</reference>
<evidence type="ECO:0000313" key="2">
    <source>
        <dbReference type="Proteomes" id="UP000027195"/>
    </source>
</evidence>